<keyword evidence="1" id="KW-0472">Membrane</keyword>
<evidence type="ECO:0000313" key="2">
    <source>
        <dbReference type="EMBL" id="ULN40344.1"/>
    </source>
</evidence>
<feature type="transmembrane region" description="Helical" evidence="1">
    <location>
        <begin position="57"/>
        <end position="79"/>
    </location>
</feature>
<protein>
    <submittedName>
        <fullName evidence="2">Uncharacterized protein</fullName>
    </submittedName>
</protein>
<feature type="transmembrane region" description="Helical" evidence="1">
    <location>
        <begin position="285"/>
        <end position="307"/>
    </location>
</feature>
<accession>A0ABY3THB6</accession>
<proteinExistence type="predicted"/>
<feature type="transmembrane region" description="Helical" evidence="1">
    <location>
        <begin position="26"/>
        <end position="45"/>
    </location>
</feature>
<evidence type="ECO:0000256" key="1">
    <source>
        <dbReference type="SAM" id="Phobius"/>
    </source>
</evidence>
<dbReference type="EMBL" id="CP092362">
    <property type="protein sequence ID" value="ULN40344.1"/>
    <property type="molecule type" value="Genomic_DNA"/>
</dbReference>
<dbReference type="RefSeq" id="WP_240177151.1">
    <property type="nucleotide sequence ID" value="NZ_JACKTV010000034.1"/>
</dbReference>
<feature type="transmembrane region" description="Helical" evidence="1">
    <location>
        <begin position="119"/>
        <end position="138"/>
    </location>
</feature>
<feature type="transmembrane region" description="Helical" evidence="1">
    <location>
        <begin position="150"/>
        <end position="173"/>
    </location>
</feature>
<reference evidence="2" key="1">
    <citation type="submission" date="2022-08" db="EMBL/GenBank/DDBJ databases">
        <title>Whole genome sequencing of non-tuberculosis mycobacteria type-strains.</title>
        <authorList>
            <person name="Igarashi Y."/>
            <person name="Osugi A."/>
            <person name="Mitarai S."/>
        </authorList>
    </citation>
    <scope>NUCLEOTIDE SEQUENCE</scope>
    <source>
        <strain evidence="2">JCM 16369</strain>
    </source>
</reference>
<keyword evidence="1" id="KW-1133">Transmembrane helix</keyword>
<dbReference type="Proteomes" id="UP001055337">
    <property type="component" value="Chromosome"/>
</dbReference>
<feature type="transmembrane region" description="Helical" evidence="1">
    <location>
        <begin position="253"/>
        <end position="273"/>
    </location>
</feature>
<evidence type="ECO:0000313" key="3">
    <source>
        <dbReference type="Proteomes" id="UP001055337"/>
    </source>
</evidence>
<gene>
    <name evidence="2" type="ORF">MI149_22110</name>
</gene>
<organism evidence="2 3">
    <name type="scientific">Mycolicibacterium crocinum</name>
    <dbReference type="NCBI Taxonomy" id="388459"/>
    <lineage>
        <taxon>Bacteria</taxon>
        <taxon>Bacillati</taxon>
        <taxon>Actinomycetota</taxon>
        <taxon>Actinomycetes</taxon>
        <taxon>Mycobacteriales</taxon>
        <taxon>Mycobacteriaceae</taxon>
        <taxon>Mycolicibacterium</taxon>
    </lineage>
</organism>
<keyword evidence="1" id="KW-0812">Transmembrane</keyword>
<sequence length="333" mass="35641">MSLFKSAVAVDGSCLTLPIPWSVIDVSASMTGLAGLLAGFMISALTTLLSMKRDSTALFLFGVKHATVLLAVGIIILGLDAYLFGSTAATRPAQIDGAWPEAHSVCQRAWIGFMPATGLLTMGAVVLVAGLSWIVVCHGEPKEIHWLATFSNYAMALVAVGSLALLTYGAGAFTATMHDYNKAPEGWRYPTQALIVIYFLINLGYYIYKMVAVNIFLPRKSRAKSSDTTTPNPPPTAVDYDPDDCVRAKVGQAAIAVTVYLTVAMAFTLFTALRPRDDGAVEWDYIGYWGGVFLCAIAPGIIFWLVVRATPGMNEEHALTPVHSSPATADEHG</sequence>
<name>A0ABY3THB6_9MYCO</name>
<feature type="transmembrane region" description="Helical" evidence="1">
    <location>
        <begin position="193"/>
        <end position="217"/>
    </location>
</feature>
<keyword evidence="3" id="KW-1185">Reference proteome</keyword>